<protein>
    <submittedName>
        <fullName evidence="1">Uncharacterized protein</fullName>
    </submittedName>
</protein>
<gene>
    <name evidence="1" type="ORF">DW921_09180</name>
</gene>
<accession>A0A413SZ13</accession>
<evidence type="ECO:0000313" key="2">
    <source>
        <dbReference type="Proteomes" id="UP000283855"/>
    </source>
</evidence>
<evidence type="ECO:0000313" key="1">
    <source>
        <dbReference type="EMBL" id="RHA75072.1"/>
    </source>
</evidence>
<proteinExistence type="predicted"/>
<dbReference type="Proteomes" id="UP000283855">
    <property type="component" value="Unassembled WGS sequence"/>
</dbReference>
<dbReference type="EMBL" id="QSFT01000018">
    <property type="protein sequence ID" value="RHA75072.1"/>
    <property type="molecule type" value="Genomic_DNA"/>
</dbReference>
<reference evidence="1 2" key="1">
    <citation type="submission" date="2018-08" db="EMBL/GenBank/DDBJ databases">
        <title>A genome reference for cultivated species of the human gut microbiota.</title>
        <authorList>
            <person name="Zou Y."/>
            <person name="Xue W."/>
            <person name="Luo G."/>
        </authorList>
    </citation>
    <scope>NUCLEOTIDE SEQUENCE [LARGE SCALE GENOMIC DNA]</scope>
    <source>
        <strain evidence="1 2">AM42-38</strain>
    </source>
</reference>
<organism evidence="1 2">
    <name type="scientific">Phocaeicola coprophilus</name>
    <dbReference type="NCBI Taxonomy" id="387090"/>
    <lineage>
        <taxon>Bacteria</taxon>
        <taxon>Pseudomonadati</taxon>
        <taxon>Bacteroidota</taxon>
        <taxon>Bacteroidia</taxon>
        <taxon>Bacteroidales</taxon>
        <taxon>Bacteroidaceae</taxon>
        <taxon>Phocaeicola</taxon>
    </lineage>
</organism>
<name>A0A413SZ13_9BACT</name>
<sequence length="61" mass="7208">MSLPGNTPPLPLQREKGHILLNIDIFLKMTGRQIRDGWVGFNFFRQFATRFQKQMLNFADR</sequence>
<dbReference type="AlphaFoldDB" id="A0A413SZ13"/>
<comment type="caution">
    <text evidence="1">The sequence shown here is derived from an EMBL/GenBank/DDBJ whole genome shotgun (WGS) entry which is preliminary data.</text>
</comment>